<gene>
    <name evidence="7" type="primary">nagA</name>
    <name evidence="7" type="ORF">OE747_05430</name>
</gene>
<protein>
    <submittedName>
        <fullName evidence="7">N-acetylglucosamine-6-phosphate deacetylase</fullName>
        <ecNumber evidence="7">3.5.1.25</ecNumber>
    </submittedName>
</protein>
<accession>A0ABT3AGG1</accession>
<evidence type="ECO:0000256" key="2">
    <source>
        <dbReference type="ARBA" id="ARBA00022723"/>
    </source>
</evidence>
<dbReference type="InterPro" id="IPR011059">
    <property type="entry name" value="Metal-dep_hydrolase_composite"/>
</dbReference>
<dbReference type="PIRSF" id="PIRSF038994">
    <property type="entry name" value="NagA"/>
    <property type="match status" value="1"/>
</dbReference>
<organism evidence="7 8">
    <name type="scientific">Ruegeria aquimaris</name>
    <dbReference type="NCBI Taxonomy" id="2984333"/>
    <lineage>
        <taxon>Bacteria</taxon>
        <taxon>Pseudomonadati</taxon>
        <taxon>Pseudomonadota</taxon>
        <taxon>Alphaproteobacteria</taxon>
        <taxon>Rhodobacterales</taxon>
        <taxon>Roseobacteraceae</taxon>
        <taxon>Ruegeria</taxon>
    </lineage>
</organism>
<keyword evidence="4 5" id="KW-0119">Carbohydrate metabolism</keyword>
<dbReference type="Gene3D" id="3.20.20.140">
    <property type="entry name" value="Metal-dependent hydrolases"/>
    <property type="match status" value="1"/>
</dbReference>
<dbReference type="SUPFAM" id="SSF51338">
    <property type="entry name" value="Composite domain of metallo-dependent hydrolases"/>
    <property type="match status" value="1"/>
</dbReference>
<evidence type="ECO:0000313" key="7">
    <source>
        <dbReference type="EMBL" id="MCV2887769.1"/>
    </source>
</evidence>
<dbReference type="Gene3D" id="2.30.40.10">
    <property type="entry name" value="Urease, subunit C, domain 1"/>
    <property type="match status" value="1"/>
</dbReference>
<evidence type="ECO:0000256" key="4">
    <source>
        <dbReference type="ARBA" id="ARBA00023277"/>
    </source>
</evidence>
<dbReference type="GO" id="GO:0008448">
    <property type="term" value="F:N-acetylglucosamine-6-phosphate deacetylase activity"/>
    <property type="evidence" value="ECO:0007669"/>
    <property type="project" value="UniProtKB-EC"/>
</dbReference>
<dbReference type="InterPro" id="IPR006680">
    <property type="entry name" value="Amidohydro-rel"/>
</dbReference>
<feature type="domain" description="Amidohydrolase-related" evidence="6">
    <location>
        <begin position="54"/>
        <end position="351"/>
    </location>
</feature>
<evidence type="ECO:0000256" key="3">
    <source>
        <dbReference type="ARBA" id="ARBA00022801"/>
    </source>
</evidence>
<evidence type="ECO:0000259" key="6">
    <source>
        <dbReference type="Pfam" id="PF01979"/>
    </source>
</evidence>
<dbReference type="NCBIfam" id="TIGR00221">
    <property type="entry name" value="nagA"/>
    <property type="match status" value="1"/>
</dbReference>
<keyword evidence="3 5" id="KW-0378">Hydrolase</keyword>
<evidence type="ECO:0000256" key="5">
    <source>
        <dbReference type="PIRNR" id="PIRNR038994"/>
    </source>
</evidence>
<dbReference type="SUPFAM" id="SSF51556">
    <property type="entry name" value="Metallo-dependent hydrolases"/>
    <property type="match status" value="1"/>
</dbReference>
<keyword evidence="2" id="KW-0479">Metal-binding</keyword>
<reference evidence="7 8" key="1">
    <citation type="submission" date="2022-10" db="EMBL/GenBank/DDBJ databases">
        <title>Ruegeria sp. nov., isolated from ocean surface sediments.</title>
        <authorList>
            <person name="He W."/>
            <person name="Xue H.-P."/>
            <person name="Zhang D.-F."/>
        </authorList>
    </citation>
    <scope>NUCLEOTIDE SEQUENCE [LARGE SCALE GENOMIC DNA]</scope>
    <source>
        <strain evidence="7 8">XHP0148</strain>
    </source>
</reference>
<name>A0ABT3AGG1_9RHOB</name>
<evidence type="ECO:0000313" key="8">
    <source>
        <dbReference type="Proteomes" id="UP001320899"/>
    </source>
</evidence>
<comment type="caution">
    <text evidence="7">The sequence shown here is derived from an EMBL/GenBank/DDBJ whole genome shotgun (WGS) entry which is preliminary data.</text>
</comment>
<dbReference type="RefSeq" id="WP_263827592.1">
    <property type="nucleotide sequence ID" value="NZ_JAOWLB010000003.1"/>
</dbReference>
<dbReference type="PANTHER" id="PTHR11113">
    <property type="entry name" value="N-ACETYLGLUCOSAMINE-6-PHOSPHATE DEACETYLASE"/>
    <property type="match status" value="1"/>
</dbReference>
<keyword evidence="8" id="KW-1185">Reference proteome</keyword>
<evidence type="ECO:0000256" key="1">
    <source>
        <dbReference type="ARBA" id="ARBA00010716"/>
    </source>
</evidence>
<comment type="similarity">
    <text evidence="1 5">Belongs to the metallo-dependent hydrolases superfamily. NagA family.</text>
</comment>
<dbReference type="EMBL" id="JAOWLB010000003">
    <property type="protein sequence ID" value="MCV2887769.1"/>
    <property type="molecule type" value="Genomic_DNA"/>
</dbReference>
<sequence>MSRAAITFRNGRIFDGTQLVDGHAARFEDGQIAFLGPQAEAPRTGQDVDLGGDILFPGYVDLQVNGGDGILFNADPSVETLRRMARAHRGLGVTALLPTLITDTAEITRAAIAATRAAIAERVPGIVGLHLEGPHLSVARKGAHDAALIRPMEAGDVQMLLEAAQALPVLKITVAPESVTEDQVRALARTGVLVSLGHSDAGFETCQRYFAAGARCVTHLFNAMSQLGNREPGLVGAALASGGVSAGLIADAVHVHPATMRAAWQAKTGPGRIFLVSDAMAVAGSDAVEFELGGRLIRRRNGILTLADGTLAGADLDLTTAVRTMVQSVGLPPGDALRAATRTPADLIGLGYGFGPLSGAVRIANDLSRLVPVGSEAALPDAGGDIEADRSAS</sequence>
<dbReference type="InterPro" id="IPR003764">
    <property type="entry name" value="GlcNAc_6-P_deAcase"/>
</dbReference>
<dbReference type="InterPro" id="IPR032466">
    <property type="entry name" value="Metal_Hydrolase"/>
</dbReference>
<proteinExistence type="inferred from homology"/>
<dbReference type="Proteomes" id="UP001320899">
    <property type="component" value="Unassembled WGS sequence"/>
</dbReference>
<dbReference type="Pfam" id="PF01979">
    <property type="entry name" value="Amidohydro_1"/>
    <property type="match status" value="1"/>
</dbReference>
<dbReference type="EC" id="3.5.1.25" evidence="7"/>
<dbReference type="PANTHER" id="PTHR11113:SF14">
    <property type="entry name" value="N-ACETYLGLUCOSAMINE-6-PHOSPHATE DEACETYLASE"/>
    <property type="match status" value="1"/>
</dbReference>